<keyword evidence="1" id="KW-1133">Transmembrane helix</keyword>
<evidence type="ECO:0008006" key="4">
    <source>
        <dbReference type="Google" id="ProtNLM"/>
    </source>
</evidence>
<evidence type="ECO:0000256" key="1">
    <source>
        <dbReference type="SAM" id="Phobius"/>
    </source>
</evidence>
<accession>A0A6A1UZK3</accession>
<protein>
    <recommendedName>
        <fullName evidence="4">Endonuclease/exonuclease/phosphatase domain-containing protein</fullName>
    </recommendedName>
</protein>
<dbReference type="Gene3D" id="3.60.10.10">
    <property type="entry name" value="Endonuclease/exonuclease/phosphatase"/>
    <property type="match status" value="1"/>
</dbReference>
<keyword evidence="1" id="KW-0472">Membrane</keyword>
<dbReference type="EMBL" id="RXIC02000025">
    <property type="protein sequence ID" value="KAB1205077.1"/>
    <property type="molecule type" value="Genomic_DNA"/>
</dbReference>
<keyword evidence="1" id="KW-0812">Transmembrane</keyword>
<sequence length="119" mass="13478">MDLGLGFNGNPFTWNNGRRGCANIRERLDRGLVNQQWRVQYPNASILHSSALASDHLPLILNTDGHGHLLSRPFRFEAMWVRDPGSFFTIAAVWCIWVAGRPAIILAKKNEKVKKALRI</sequence>
<evidence type="ECO:0000313" key="2">
    <source>
        <dbReference type="EMBL" id="KAB1205077.1"/>
    </source>
</evidence>
<dbReference type="Proteomes" id="UP000516437">
    <property type="component" value="Chromosome 7"/>
</dbReference>
<gene>
    <name evidence="2" type="ORF">CJ030_MR7G016721</name>
</gene>
<name>A0A6A1UZK3_9ROSI</name>
<dbReference type="InterPro" id="IPR036691">
    <property type="entry name" value="Endo/exonu/phosph_ase_sf"/>
</dbReference>
<comment type="caution">
    <text evidence="2">The sequence shown here is derived from an EMBL/GenBank/DDBJ whole genome shotgun (WGS) entry which is preliminary data.</text>
</comment>
<keyword evidence="3" id="KW-1185">Reference proteome</keyword>
<dbReference type="PANTHER" id="PTHR33710:SF77">
    <property type="entry name" value="DNASE I-LIKE SUPERFAMILY PROTEIN"/>
    <property type="match status" value="1"/>
</dbReference>
<reference evidence="2 3" key="1">
    <citation type="journal article" date="2019" name="Plant Biotechnol. J.">
        <title>The red bayberry genome and genetic basis of sex determination.</title>
        <authorList>
            <person name="Jia H.M."/>
            <person name="Jia H.J."/>
            <person name="Cai Q.L."/>
            <person name="Wang Y."/>
            <person name="Zhao H.B."/>
            <person name="Yang W.F."/>
            <person name="Wang G.Y."/>
            <person name="Li Y.H."/>
            <person name="Zhan D.L."/>
            <person name="Shen Y.T."/>
            <person name="Niu Q.F."/>
            <person name="Chang L."/>
            <person name="Qiu J."/>
            <person name="Zhao L."/>
            <person name="Xie H.B."/>
            <person name="Fu W.Y."/>
            <person name="Jin J."/>
            <person name="Li X.W."/>
            <person name="Jiao Y."/>
            <person name="Zhou C.C."/>
            <person name="Tu T."/>
            <person name="Chai C.Y."/>
            <person name="Gao J.L."/>
            <person name="Fan L.J."/>
            <person name="van de Weg E."/>
            <person name="Wang J.Y."/>
            <person name="Gao Z.S."/>
        </authorList>
    </citation>
    <scope>NUCLEOTIDE SEQUENCE [LARGE SCALE GENOMIC DNA]</scope>
    <source>
        <tissue evidence="2">Leaves</tissue>
    </source>
</reference>
<dbReference type="OrthoDB" id="1935929at2759"/>
<dbReference type="SUPFAM" id="SSF56219">
    <property type="entry name" value="DNase I-like"/>
    <property type="match status" value="1"/>
</dbReference>
<evidence type="ECO:0000313" key="3">
    <source>
        <dbReference type="Proteomes" id="UP000516437"/>
    </source>
</evidence>
<feature type="transmembrane region" description="Helical" evidence="1">
    <location>
        <begin position="87"/>
        <end position="107"/>
    </location>
</feature>
<dbReference type="PANTHER" id="PTHR33710">
    <property type="entry name" value="BNAC02G09200D PROTEIN"/>
    <property type="match status" value="1"/>
</dbReference>
<dbReference type="AlphaFoldDB" id="A0A6A1UZK3"/>
<organism evidence="2 3">
    <name type="scientific">Morella rubra</name>
    <name type="common">Chinese bayberry</name>
    <dbReference type="NCBI Taxonomy" id="262757"/>
    <lineage>
        <taxon>Eukaryota</taxon>
        <taxon>Viridiplantae</taxon>
        <taxon>Streptophyta</taxon>
        <taxon>Embryophyta</taxon>
        <taxon>Tracheophyta</taxon>
        <taxon>Spermatophyta</taxon>
        <taxon>Magnoliopsida</taxon>
        <taxon>eudicotyledons</taxon>
        <taxon>Gunneridae</taxon>
        <taxon>Pentapetalae</taxon>
        <taxon>rosids</taxon>
        <taxon>fabids</taxon>
        <taxon>Fagales</taxon>
        <taxon>Myricaceae</taxon>
        <taxon>Morella</taxon>
    </lineage>
</organism>
<proteinExistence type="predicted"/>